<dbReference type="EnsemblPlants" id="LPERR04G16850.1">
    <property type="protein sequence ID" value="LPERR04G16850.1"/>
    <property type="gene ID" value="LPERR04G16850"/>
</dbReference>
<reference evidence="1" key="3">
    <citation type="submission" date="2015-04" db="UniProtKB">
        <authorList>
            <consortium name="EnsemblPlants"/>
        </authorList>
    </citation>
    <scope>IDENTIFICATION</scope>
</reference>
<proteinExistence type="predicted"/>
<keyword evidence="2" id="KW-1185">Reference proteome</keyword>
<organism evidence="1 2">
    <name type="scientific">Leersia perrieri</name>
    <dbReference type="NCBI Taxonomy" id="77586"/>
    <lineage>
        <taxon>Eukaryota</taxon>
        <taxon>Viridiplantae</taxon>
        <taxon>Streptophyta</taxon>
        <taxon>Embryophyta</taxon>
        <taxon>Tracheophyta</taxon>
        <taxon>Spermatophyta</taxon>
        <taxon>Magnoliopsida</taxon>
        <taxon>Liliopsida</taxon>
        <taxon>Poales</taxon>
        <taxon>Poaceae</taxon>
        <taxon>BOP clade</taxon>
        <taxon>Oryzoideae</taxon>
        <taxon>Oryzeae</taxon>
        <taxon>Oryzinae</taxon>
        <taxon>Leersia</taxon>
    </lineage>
</organism>
<protein>
    <submittedName>
        <fullName evidence="1">Uncharacterized protein</fullName>
    </submittedName>
</protein>
<evidence type="ECO:0000313" key="1">
    <source>
        <dbReference type="EnsemblPlants" id="LPERR04G16850.1"/>
    </source>
</evidence>
<reference evidence="2" key="2">
    <citation type="submission" date="2013-12" db="EMBL/GenBank/DDBJ databases">
        <authorList>
            <person name="Yu Y."/>
            <person name="Lee S."/>
            <person name="de Baynast K."/>
            <person name="Wissotski M."/>
            <person name="Liu L."/>
            <person name="Talag J."/>
            <person name="Goicoechea J."/>
            <person name="Angelova A."/>
            <person name="Jetty R."/>
            <person name="Kudrna D."/>
            <person name="Golser W."/>
            <person name="Rivera L."/>
            <person name="Zhang J."/>
            <person name="Wing R."/>
        </authorList>
    </citation>
    <scope>NUCLEOTIDE SEQUENCE</scope>
</reference>
<sequence length="68" mass="7976">MLILELGIWIIPMTLVFVPCRRLVTLVDKLQQLEESFGRRAPQPALSPETWSRVTRLHTMSIMSKRKR</sequence>
<accession>A0A0D9W7V4</accession>
<name>A0A0D9W7V4_9ORYZ</name>
<evidence type="ECO:0000313" key="2">
    <source>
        <dbReference type="Proteomes" id="UP000032180"/>
    </source>
</evidence>
<dbReference type="Proteomes" id="UP000032180">
    <property type="component" value="Chromosome 4"/>
</dbReference>
<dbReference type="HOGENOM" id="CLU_191122_0_0_1"/>
<dbReference type="Gramene" id="LPERR04G16850.1">
    <property type="protein sequence ID" value="LPERR04G16850.1"/>
    <property type="gene ID" value="LPERR04G16850"/>
</dbReference>
<dbReference type="eggNOG" id="ENOG502T0YT">
    <property type="taxonomic scope" value="Eukaryota"/>
</dbReference>
<dbReference type="AlphaFoldDB" id="A0A0D9W7V4"/>
<reference evidence="1 2" key="1">
    <citation type="submission" date="2012-08" db="EMBL/GenBank/DDBJ databases">
        <title>Oryza genome evolution.</title>
        <authorList>
            <person name="Wing R.A."/>
        </authorList>
    </citation>
    <scope>NUCLEOTIDE SEQUENCE</scope>
</reference>